<protein>
    <recommendedName>
        <fullName evidence="5">Secreted protein</fullName>
    </recommendedName>
</protein>
<evidence type="ECO:0000313" key="3">
    <source>
        <dbReference type="EMBL" id="GGD40729.1"/>
    </source>
</evidence>
<proteinExistence type="predicted"/>
<feature type="region of interest" description="Disordered" evidence="1">
    <location>
        <begin position="26"/>
        <end position="91"/>
    </location>
</feature>
<evidence type="ECO:0000256" key="1">
    <source>
        <dbReference type="SAM" id="MobiDB-lite"/>
    </source>
</evidence>
<keyword evidence="4" id="KW-1185">Reference proteome</keyword>
<dbReference type="Proteomes" id="UP000598997">
    <property type="component" value="Unassembled WGS sequence"/>
</dbReference>
<accession>A0A916YDB3</accession>
<gene>
    <name evidence="3" type="ORF">GCM10010989_13510</name>
</gene>
<name>A0A916YDB3_9SPHN</name>
<dbReference type="RefSeq" id="WP_066766832.1">
    <property type="nucleotide sequence ID" value="NZ_BMIO01000004.1"/>
</dbReference>
<dbReference type="AlphaFoldDB" id="A0A916YDB3"/>
<evidence type="ECO:0000256" key="2">
    <source>
        <dbReference type="SAM" id="SignalP"/>
    </source>
</evidence>
<dbReference type="OrthoDB" id="7433554at2"/>
<organism evidence="3 4">
    <name type="scientific">Croceicoccus pelagius</name>
    <dbReference type="NCBI Taxonomy" id="1703341"/>
    <lineage>
        <taxon>Bacteria</taxon>
        <taxon>Pseudomonadati</taxon>
        <taxon>Pseudomonadota</taxon>
        <taxon>Alphaproteobacteria</taxon>
        <taxon>Sphingomonadales</taxon>
        <taxon>Erythrobacteraceae</taxon>
        <taxon>Croceicoccus</taxon>
    </lineage>
</organism>
<dbReference type="EMBL" id="BMIO01000004">
    <property type="protein sequence ID" value="GGD40729.1"/>
    <property type="molecule type" value="Genomic_DNA"/>
</dbReference>
<evidence type="ECO:0008006" key="5">
    <source>
        <dbReference type="Google" id="ProtNLM"/>
    </source>
</evidence>
<feature type="chain" id="PRO_5037495390" description="Secreted protein" evidence="2">
    <location>
        <begin position="19"/>
        <end position="91"/>
    </location>
</feature>
<feature type="signal peptide" evidence="2">
    <location>
        <begin position="1"/>
        <end position="18"/>
    </location>
</feature>
<reference evidence="3 4" key="1">
    <citation type="journal article" date="2014" name="Int. J. Syst. Evol. Microbiol.">
        <title>Complete genome sequence of Corynebacterium casei LMG S-19264T (=DSM 44701T), isolated from a smear-ripened cheese.</title>
        <authorList>
            <consortium name="US DOE Joint Genome Institute (JGI-PGF)"/>
            <person name="Walter F."/>
            <person name="Albersmeier A."/>
            <person name="Kalinowski J."/>
            <person name="Ruckert C."/>
        </authorList>
    </citation>
    <scope>NUCLEOTIDE SEQUENCE [LARGE SCALE GENOMIC DNA]</scope>
    <source>
        <strain evidence="3 4">CGMCC 1.15358</strain>
    </source>
</reference>
<keyword evidence="2" id="KW-0732">Signal</keyword>
<dbReference type="PROSITE" id="PS51257">
    <property type="entry name" value="PROKAR_LIPOPROTEIN"/>
    <property type="match status" value="1"/>
</dbReference>
<sequence>MKKIILPALITVSALGLAACDSTAEAPAGTETEVVTEEVGTDPAMTEPVVEADDGDSITISEDGVNADINDGGTSVSADIDGNPSMTVETD</sequence>
<evidence type="ECO:0000313" key="4">
    <source>
        <dbReference type="Proteomes" id="UP000598997"/>
    </source>
</evidence>
<comment type="caution">
    <text evidence="3">The sequence shown here is derived from an EMBL/GenBank/DDBJ whole genome shotgun (WGS) entry which is preliminary data.</text>
</comment>